<dbReference type="PIRSF" id="PIRSF019169">
    <property type="entry name" value="PilM"/>
    <property type="match status" value="1"/>
</dbReference>
<protein>
    <submittedName>
        <fullName evidence="1">Type IV pilus assembly protein PilM</fullName>
    </submittedName>
</protein>
<dbReference type="InterPro" id="IPR005883">
    <property type="entry name" value="PilM"/>
</dbReference>
<sequence length="370" mass="41150">MFPKGSAYSSIGLDIGKSSVKMLQLVKANGKFKILSLACNVFEATDVPDKDAAKKELLIKTIKKTYQTGFFKGKKVITFLPSQEVDLRQITVQSEDPKEIVKAIGFEADSYLPYKAKDAVLDYLEIGETLINGEKKKKVLLAAAQRNKIDDFLDILKGADLKCSAIDILPMAHLRIINQSDDMKKGTAVSVIDVGHEESRASVFYQGTLLLSRGIRFGSNTLTKTIIKELETDASTAEKYKSEYGIIEGEATPIDFQNDEKQYFKEKAPSLILEILKDDLEVLVFEIEKMFNYCSAELRGIKPKKMILTGGGAMVKNLSDYLKRKLEIDVELWNLSHALSNGKEETNSDGIESLSPIFATALGLALREQR</sequence>
<dbReference type="EMBL" id="LBXN01000099">
    <property type="protein sequence ID" value="KKR30413.1"/>
    <property type="molecule type" value="Genomic_DNA"/>
</dbReference>
<dbReference type="InterPro" id="IPR043129">
    <property type="entry name" value="ATPase_NBD"/>
</dbReference>
<dbReference type="Gene3D" id="3.30.1490.300">
    <property type="match status" value="1"/>
</dbReference>
<dbReference type="SUPFAM" id="SSF53067">
    <property type="entry name" value="Actin-like ATPase domain"/>
    <property type="match status" value="2"/>
</dbReference>
<dbReference type="AlphaFoldDB" id="A0A0G0PR45"/>
<dbReference type="CDD" id="cd24049">
    <property type="entry name" value="ASKHA_NBD_PilM"/>
    <property type="match status" value="1"/>
</dbReference>
<evidence type="ECO:0000313" key="2">
    <source>
        <dbReference type="Proteomes" id="UP000034539"/>
    </source>
</evidence>
<evidence type="ECO:0000313" key="1">
    <source>
        <dbReference type="EMBL" id="KKR30413.1"/>
    </source>
</evidence>
<dbReference type="Gene3D" id="3.30.420.40">
    <property type="match status" value="2"/>
</dbReference>
<dbReference type="Proteomes" id="UP000034539">
    <property type="component" value="Unassembled WGS sequence"/>
</dbReference>
<gene>
    <name evidence="1" type="ORF">UT63_C0099G0004</name>
</gene>
<name>A0A0G0PR45_9BACT</name>
<dbReference type="PANTHER" id="PTHR32432:SF3">
    <property type="entry name" value="ETHANOLAMINE UTILIZATION PROTEIN EUTJ"/>
    <property type="match status" value="1"/>
</dbReference>
<comment type="caution">
    <text evidence="1">The sequence shown here is derived from an EMBL/GenBank/DDBJ whole genome shotgun (WGS) entry which is preliminary data.</text>
</comment>
<dbReference type="NCBIfam" id="TIGR01175">
    <property type="entry name" value="pilM"/>
    <property type="match status" value="1"/>
</dbReference>
<reference evidence="1 2" key="1">
    <citation type="journal article" date="2015" name="Nature">
        <title>rRNA introns, odd ribosomes, and small enigmatic genomes across a large radiation of phyla.</title>
        <authorList>
            <person name="Brown C.T."/>
            <person name="Hug L.A."/>
            <person name="Thomas B.C."/>
            <person name="Sharon I."/>
            <person name="Castelle C.J."/>
            <person name="Singh A."/>
            <person name="Wilkins M.J."/>
            <person name="Williams K.H."/>
            <person name="Banfield J.F."/>
        </authorList>
    </citation>
    <scope>NUCLEOTIDE SEQUENCE [LARGE SCALE GENOMIC DNA]</scope>
</reference>
<organism evidence="1 2">
    <name type="scientific">Candidatus Gottesmanbacteria bacterium GW2011_GWC2_39_8</name>
    <dbReference type="NCBI Taxonomy" id="1618450"/>
    <lineage>
        <taxon>Bacteria</taxon>
        <taxon>Candidatus Gottesmaniibacteriota</taxon>
    </lineage>
</organism>
<proteinExistence type="predicted"/>
<dbReference type="InterPro" id="IPR050696">
    <property type="entry name" value="FtsA/MreB"/>
</dbReference>
<accession>A0A0G0PR45</accession>
<dbReference type="PANTHER" id="PTHR32432">
    <property type="entry name" value="CELL DIVISION PROTEIN FTSA-RELATED"/>
    <property type="match status" value="1"/>
</dbReference>
<dbReference type="Pfam" id="PF11104">
    <property type="entry name" value="PilM_2"/>
    <property type="match status" value="1"/>
</dbReference>